<dbReference type="Gene3D" id="3.30.2010.10">
    <property type="entry name" value="Metalloproteases ('zincins'), catalytic domain"/>
    <property type="match status" value="1"/>
</dbReference>
<dbReference type="GO" id="GO:0006508">
    <property type="term" value="P:proteolysis"/>
    <property type="evidence" value="ECO:0007669"/>
    <property type="project" value="UniProtKB-KW"/>
</dbReference>
<feature type="transmembrane region" description="Helical" evidence="12">
    <location>
        <begin position="142"/>
        <end position="162"/>
    </location>
</feature>
<keyword evidence="6 12" id="KW-0479">Metal-binding</keyword>
<evidence type="ECO:0000256" key="3">
    <source>
        <dbReference type="ARBA" id="ARBA00022475"/>
    </source>
</evidence>
<keyword evidence="8 12" id="KW-0862">Zinc</keyword>
<keyword evidence="10 12" id="KW-0482">Metalloprotease</keyword>
<feature type="domain" description="Peptidase M48" evidence="13">
    <location>
        <begin position="65"/>
        <end position="275"/>
    </location>
</feature>
<evidence type="ECO:0000256" key="5">
    <source>
        <dbReference type="ARBA" id="ARBA00022692"/>
    </source>
</evidence>
<evidence type="ECO:0000313" key="15">
    <source>
        <dbReference type="Proteomes" id="UP000199344"/>
    </source>
</evidence>
<feature type="transmembrane region" description="Helical" evidence="12">
    <location>
        <begin position="7"/>
        <end position="25"/>
    </location>
</feature>
<dbReference type="GO" id="GO:0005886">
    <property type="term" value="C:plasma membrane"/>
    <property type="evidence" value="ECO:0007669"/>
    <property type="project" value="UniProtKB-SubCell"/>
</dbReference>
<comment type="similarity">
    <text evidence="2 12">Belongs to the peptidase M48B family.</text>
</comment>
<evidence type="ECO:0000256" key="9">
    <source>
        <dbReference type="ARBA" id="ARBA00022989"/>
    </source>
</evidence>
<evidence type="ECO:0000256" key="7">
    <source>
        <dbReference type="ARBA" id="ARBA00022801"/>
    </source>
</evidence>
<keyword evidence="5 12" id="KW-0812">Transmembrane</keyword>
<name>A0A1G6UGT2_9RHOB</name>
<dbReference type="AlphaFoldDB" id="A0A1G6UGT2"/>
<evidence type="ECO:0000256" key="6">
    <source>
        <dbReference type="ARBA" id="ARBA00022723"/>
    </source>
</evidence>
<evidence type="ECO:0000313" key="14">
    <source>
        <dbReference type="EMBL" id="SDD39797.1"/>
    </source>
</evidence>
<protein>
    <recommendedName>
        <fullName evidence="12">Protease HtpX homolog</fullName>
        <ecNumber evidence="12">3.4.24.-</ecNumber>
    </recommendedName>
</protein>
<dbReference type="InterPro" id="IPR022919">
    <property type="entry name" value="Pept_M48_protease_HtpX"/>
</dbReference>
<dbReference type="Pfam" id="PF01435">
    <property type="entry name" value="Peptidase_M48"/>
    <property type="match status" value="1"/>
</dbReference>
<organism evidence="14 15">
    <name type="scientific">Paracoccus isoporae</name>
    <dbReference type="NCBI Taxonomy" id="591205"/>
    <lineage>
        <taxon>Bacteria</taxon>
        <taxon>Pseudomonadati</taxon>
        <taxon>Pseudomonadota</taxon>
        <taxon>Alphaproteobacteria</taxon>
        <taxon>Rhodobacterales</taxon>
        <taxon>Paracoccaceae</taxon>
        <taxon>Paracoccus</taxon>
    </lineage>
</organism>
<evidence type="ECO:0000256" key="11">
    <source>
        <dbReference type="ARBA" id="ARBA00023136"/>
    </source>
</evidence>
<dbReference type="CDD" id="cd07336">
    <property type="entry name" value="M48B_HtpX_like"/>
    <property type="match status" value="1"/>
</dbReference>
<feature type="transmembrane region" description="Helical" evidence="12">
    <location>
        <begin position="31"/>
        <end position="47"/>
    </location>
</feature>
<dbReference type="Proteomes" id="UP000199344">
    <property type="component" value="Unassembled WGS sequence"/>
</dbReference>
<evidence type="ECO:0000256" key="2">
    <source>
        <dbReference type="ARBA" id="ARBA00009779"/>
    </source>
</evidence>
<comment type="subcellular location">
    <subcellularLocation>
        <location evidence="1 12">Cell membrane</location>
        <topology evidence="1 12">Multi-pass membrane protein</topology>
    </subcellularLocation>
</comment>
<feature type="binding site" evidence="12">
    <location>
        <position position="199"/>
    </location>
    <ligand>
        <name>Zn(2+)</name>
        <dbReference type="ChEBI" id="CHEBI:29105"/>
        <note>catalytic</note>
    </ligand>
</feature>
<dbReference type="InterPro" id="IPR050083">
    <property type="entry name" value="HtpX_protease"/>
</dbReference>
<dbReference type="HAMAP" id="MF_00188">
    <property type="entry name" value="Pept_M48_protease_HtpX"/>
    <property type="match status" value="1"/>
</dbReference>
<keyword evidence="9 12" id="KW-1133">Transmembrane helix</keyword>
<dbReference type="InterPro" id="IPR001915">
    <property type="entry name" value="Peptidase_M48"/>
</dbReference>
<gene>
    <name evidence="12" type="primary">htpX</name>
    <name evidence="14" type="ORF">SAMN05421538_101529</name>
</gene>
<keyword evidence="11 12" id="KW-0472">Membrane</keyword>
<dbReference type="EMBL" id="FNAH01000001">
    <property type="protein sequence ID" value="SDD39797.1"/>
    <property type="molecule type" value="Genomic_DNA"/>
</dbReference>
<evidence type="ECO:0000256" key="8">
    <source>
        <dbReference type="ARBA" id="ARBA00022833"/>
    </source>
</evidence>
<feature type="binding site" evidence="12">
    <location>
        <position position="135"/>
    </location>
    <ligand>
        <name>Zn(2+)</name>
        <dbReference type="ChEBI" id="CHEBI:29105"/>
        <note>catalytic</note>
    </ligand>
</feature>
<evidence type="ECO:0000256" key="1">
    <source>
        <dbReference type="ARBA" id="ARBA00004651"/>
    </source>
</evidence>
<dbReference type="OrthoDB" id="15218at2"/>
<keyword evidence="4 12" id="KW-0645">Protease</keyword>
<dbReference type="PANTHER" id="PTHR43221">
    <property type="entry name" value="PROTEASE HTPX"/>
    <property type="match status" value="1"/>
</dbReference>
<proteinExistence type="inferred from homology"/>
<feature type="active site" evidence="12">
    <location>
        <position position="132"/>
    </location>
</feature>
<comment type="cofactor">
    <cofactor evidence="12">
        <name>Zn(2+)</name>
        <dbReference type="ChEBI" id="CHEBI:29105"/>
    </cofactor>
    <text evidence="12">Binds 1 zinc ion per subunit.</text>
</comment>
<keyword evidence="14" id="KW-0346">Stress response</keyword>
<feature type="transmembrane region" description="Helical" evidence="12">
    <location>
        <begin position="174"/>
        <end position="194"/>
    </location>
</feature>
<dbReference type="RefSeq" id="WP_090520560.1">
    <property type="nucleotide sequence ID" value="NZ_FNAH01000001.1"/>
</dbReference>
<evidence type="ECO:0000256" key="4">
    <source>
        <dbReference type="ARBA" id="ARBA00022670"/>
    </source>
</evidence>
<sequence>MSSTLRTFTLMAALTALLMALGWLIGGMTGAIIALLFAGAGNIWAWWNSDKAMLRQNNAVPVTRQNAPELVDLVEELARNADLPMPAVYVMQTEQPNAFATGRNPENAAVAVTQGLMQILNRDELAGVIAHELAHIRNRDTLTMTIAATLAGAIAMLGNMALWTGGRNGRGGLLAGLAAMILAPIAASLVQMAISRTREFKADALGAEIAGQTGGLSSALQKIAQAAGRVVNVPAERNPASASMFIINPLSGMNMDGLFRTHPPTEARIAALRELRLNGRA</sequence>
<accession>A0A1G6UGT2</accession>
<dbReference type="EC" id="3.4.24.-" evidence="12"/>
<keyword evidence="15" id="KW-1185">Reference proteome</keyword>
<dbReference type="GO" id="GO:0008270">
    <property type="term" value="F:zinc ion binding"/>
    <property type="evidence" value="ECO:0007669"/>
    <property type="project" value="UniProtKB-UniRule"/>
</dbReference>
<keyword evidence="3 12" id="KW-1003">Cell membrane</keyword>
<keyword evidence="7 12" id="KW-0378">Hydrolase</keyword>
<dbReference type="PANTHER" id="PTHR43221:SF1">
    <property type="entry name" value="PROTEASE HTPX"/>
    <property type="match status" value="1"/>
</dbReference>
<feature type="binding site" evidence="12">
    <location>
        <position position="131"/>
    </location>
    <ligand>
        <name>Zn(2+)</name>
        <dbReference type="ChEBI" id="CHEBI:29105"/>
        <note>catalytic</note>
    </ligand>
</feature>
<dbReference type="STRING" id="591205.SAMN05421538_101529"/>
<evidence type="ECO:0000256" key="10">
    <source>
        <dbReference type="ARBA" id="ARBA00023049"/>
    </source>
</evidence>
<reference evidence="14 15" key="1">
    <citation type="submission" date="2016-10" db="EMBL/GenBank/DDBJ databases">
        <authorList>
            <person name="de Groot N.N."/>
        </authorList>
    </citation>
    <scope>NUCLEOTIDE SEQUENCE [LARGE SCALE GENOMIC DNA]</scope>
    <source>
        <strain evidence="14 15">DSM 22220</strain>
    </source>
</reference>
<evidence type="ECO:0000256" key="12">
    <source>
        <dbReference type="HAMAP-Rule" id="MF_00188"/>
    </source>
</evidence>
<dbReference type="GO" id="GO:0004222">
    <property type="term" value="F:metalloendopeptidase activity"/>
    <property type="evidence" value="ECO:0007669"/>
    <property type="project" value="UniProtKB-UniRule"/>
</dbReference>
<evidence type="ECO:0000259" key="13">
    <source>
        <dbReference type="Pfam" id="PF01435"/>
    </source>
</evidence>